<dbReference type="Pfam" id="PF00104">
    <property type="entry name" value="Hormone_recep"/>
    <property type="match status" value="1"/>
</dbReference>
<keyword evidence="5" id="KW-1185">Reference proteome</keyword>
<keyword evidence="1" id="KW-0805">Transcription regulation</keyword>
<protein>
    <submittedName>
        <fullName evidence="6">NR LBD domain-containing protein</fullName>
    </submittedName>
</protein>
<keyword evidence="3" id="KW-0675">Receptor</keyword>
<keyword evidence="2" id="KW-0804">Transcription</keyword>
<dbReference type="InterPro" id="IPR035500">
    <property type="entry name" value="NHR-like_dom_sf"/>
</dbReference>
<name>A0A914C1Y5_9BILA</name>
<evidence type="ECO:0000313" key="5">
    <source>
        <dbReference type="Proteomes" id="UP000887540"/>
    </source>
</evidence>
<proteinExistence type="predicted"/>
<evidence type="ECO:0000256" key="2">
    <source>
        <dbReference type="ARBA" id="ARBA00023163"/>
    </source>
</evidence>
<feature type="domain" description="NR LBD" evidence="4">
    <location>
        <begin position="20"/>
        <end position="197"/>
    </location>
</feature>
<evidence type="ECO:0000256" key="1">
    <source>
        <dbReference type="ARBA" id="ARBA00023015"/>
    </source>
</evidence>
<evidence type="ECO:0000313" key="6">
    <source>
        <dbReference type="WBParaSite" id="ACRNAN_Path_1544.g6018.t2"/>
    </source>
</evidence>
<dbReference type="AlphaFoldDB" id="A0A914C1Y5"/>
<reference evidence="6" key="1">
    <citation type="submission" date="2022-11" db="UniProtKB">
        <authorList>
            <consortium name="WormBaseParasite"/>
        </authorList>
    </citation>
    <scope>IDENTIFICATION</scope>
</reference>
<dbReference type="InterPro" id="IPR000536">
    <property type="entry name" value="Nucl_hrmn_rcpt_lig-bd"/>
</dbReference>
<accession>A0A914C1Y5</accession>
<dbReference type="SUPFAM" id="SSF48508">
    <property type="entry name" value="Nuclear receptor ligand-binding domain"/>
    <property type="match status" value="1"/>
</dbReference>
<dbReference type="Proteomes" id="UP000887540">
    <property type="component" value="Unplaced"/>
</dbReference>
<evidence type="ECO:0000256" key="3">
    <source>
        <dbReference type="ARBA" id="ARBA00023170"/>
    </source>
</evidence>
<dbReference type="WBParaSite" id="ACRNAN_Path_1544.g6018.t2">
    <property type="protein sequence ID" value="ACRNAN_Path_1544.g6018.t2"/>
    <property type="gene ID" value="ACRNAN_Path_1544.g6018"/>
</dbReference>
<dbReference type="Gene3D" id="1.10.565.10">
    <property type="entry name" value="Retinoid X Receptor"/>
    <property type="match status" value="1"/>
</dbReference>
<evidence type="ECO:0000259" key="4">
    <source>
        <dbReference type="Pfam" id="PF00104"/>
    </source>
</evidence>
<sequence>MDRFHRNCVPLMYSMIDEFFDPSQLLNSEQKHLVIKSFAMKFWFLMKDYQTVKIFPKLDDTRQTIDQRFVIDYNNPKHIQYFVSEFERPEEHFDITINFIKMGRELVNQFIVQECTDIEFAALAYIMFLIECEKFPTIEHLINDQKDIVLKETYAYCISKFGIEQGGVKFCNLFNLLSEITNHGIRLIEDMTILKIFLNDFYDSWLELEKCEEKITDLC</sequence>
<organism evidence="5 6">
    <name type="scientific">Acrobeloides nanus</name>
    <dbReference type="NCBI Taxonomy" id="290746"/>
    <lineage>
        <taxon>Eukaryota</taxon>
        <taxon>Metazoa</taxon>
        <taxon>Ecdysozoa</taxon>
        <taxon>Nematoda</taxon>
        <taxon>Chromadorea</taxon>
        <taxon>Rhabditida</taxon>
        <taxon>Tylenchina</taxon>
        <taxon>Cephalobomorpha</taxon>
        <taxon>Cephaloboidea</taxon>
        <taxon>Cephalobidae</taxon>
        <taxon>Acrobeloides</taxon>
    </lineage>
</organism>